<dbReference type="EMBL" id="AP018795">
    <property type="protein sequence ID" value="BBF63932.1"/>
    <property type="molecule type" value="Genomic_DNA"/>
</dbReference>
<reference evidence="1 2" key="1">
    <citation type="journal article" date="2018" name="Microbiol. Resour. Announc.">
        <title>Complete Genome Sequence of Acidithiobacillus ferridurans JCM 18981.</title>
        <authorList>
            <person name="Miyauchi T."/>
            <person name="Kouzuma A."/>
            <person name="Abe T."/>
            <person name="Watanabe K."/>
        </authorList>
    </citation>
    <scope>NUCLEOTIDE SEQUENCE [LARGE SCALE GENOMIC DNA]</scope>
    <source>
        <strain evidence="2">ATCC 33020 / DSM 29468 / JCM 18981 / 11Fe</strain>
    </source>
</reference>
<name>A0A2Z6IED8_ACIFI</name>
<dbReference type="KEGG" id="afj:AFERRID_01500"/>
<sequence length="583" mass="65077">MTSISLMMALNKMEPVWVCPGQAGADARIEALDYIQHRNGRSTPGIILEIMKVIGVAEQTAMRLIQLFDDAEEAAHVMHSEVKYLHQLPYYYKVRTWYEQRLHASDSSGHAIRSVLFGRECKTGFKYGLADDYGAFPALVALYVLHNGKAALQEARHFIDWSAEYLADILIAGFERTHDFFRRVSAPALRLLHQLKDTFCSRVPRFLFSLIRLDDKTGSGSFLQRVAAKKRDTGRLRIISSEDGEDDLGSPSVRVADGVIGQGYNRHHKKRPMTDPEWVGTVYDTARNSYMTKARASTDPVGPDCRMAEVLLVFDIEQLARAGLKHDHISDYIALCWEWAVGRHIHARSPAKTAAKKLRSEAASMIPRTPGAAGNQDIAVQTLREWVTVTSSRLAPAQAVVQIPESVSLSAHKGIPKQWVTADASAYFEACIQRAFDSGGGIRRYLPIRRDGDEVTLICQRRRHNRPLPIAYEDWMEPDNPDLMMTEAVLPPSSPIAELEPDALGQVDAERLAKALGVSPGVVRQARQSYGPRDKVVRRTATDATRAIADSVAKMPEGQRQSAQRAVIILMRDVQKSRNHPEP</sequence>
<proteinExistence type="predicted"/>
<keyword evidence="2" id="KW-1185">Reference proteome</keyword>
<protein>
    <submittedName>
        <fullName evidence="1">Uncharacterized protein</fullName>
    </submittedName>
</protein>
<evidence type="ECO:0000313" key="2">
    <source>
        <dbReference type="Proteomes" id="UP000280188"/>
    </source>
</evidence>
<evidence type="ECO:0000313" key="1">
    <source>
        <dbReference type="EMBL" id="BBF63932.1"/>
    </source>
</evidence>
<gene>
    <name evidence="1" type="ORF">AFERRID_01500</name>
</gene>
<dbReference type="Proteomes" id="UP000280188">
    <property type="component" value="Chromosome"/>
</dbReference>
<organism evidence="1 2">
    <name type="scientific">Acidithiobacillus ferridurans</name>
    <dbReference type="NCBI Taxonomy" id="1232575"/>
    <lineage>
        <taxon>Bacteria</taxon>
        <taxon>Pseudomonadati</taxon>
        <taxon>Pseudomonadota</taxon>
        <taxon>Acidithiobacillia</taxon>
        <taxon>Acidithiobacillales</taxon>
        <taxon>Acidithiobacillaceae</taxon>
        <taxon>Acidithiobacillus</taxon>
    </lineage>
</organism>
<dbReference type="RefSeq" id="WP_126604171.1">
    <property type="nucleotide sequence ID" value="NZ_AP018795.1"/>
</dbReference>
<dbReference type="AlphaFoldDB" id="A0A2Z6IED8"/>
<accession>A0A2Z6IED8</accession>